<feature type="transmembrane region" description="Helical" evidence="1">
    <location>
        <begin position="53"/>
        <end position="72"/>
    </location>
</feature>
<dbReference type="KEGG" id="pry:Prubr_42400"/>
<evidence type="ECO:0000256" key="1">
    <source>
        <dbReference type="SAM" id="Phobius"/>
    </source>
</evidence>
<name>A0A810N4V5_9ACTN</name>
<evidence type="ECO:0000313" key="2">
    <source>
        <dbReference type="EMBL" id="BCJ67219.1"/>
    </source>
</evidence>
<dbReference type="Proteomes" id="UP000680866">
    <property type="component" value="Chromosome"/>
</dbReference>
<sequence>MTTDIFIRRQRAGLICLGTAPLLLAAATAVDPALGDVGYYDAIRADPGAAGLHSLLLHWAWLLYVPGLLALLGPVGRRGAAAAAVAWTAIIFGLSVFAALVVTDFFAIALADTVDQAAFAAHEREAGTYGWFTAGWRLPGMVGWFVAMLLTPYVAAYGRAVGWWYPLVATAGFGLYLLFAIESPLLGITGPVVLTVANVLAATRLWHVTPAPEDGGGYPVFRRTAGVACLVAAPAALAAGMATMPGGAFEIAPSLASDPGGAQASAFFLHLSWLLFVPGVLTVTGRLTGRGRVFGLLAGGIAGLGLLNWQGLMVSDYLVLAAEATLGTERATVVNEAAGGSPLLALGVLLPGMVGGLLGLVLVPVAAAVGRLVRWYVPVLAGLGVVAFFVLTTGRVTGLVSPVLLLVAYALLARAVVAGRRVALPVVAAGAAR</sequence>
<feature type="transmembrane region" description="Helical" evidence="1">
    <location>
        <begin position="261"/>
        <end position="281"/>
    </location>
</feature>
<feature type="transmembrane region" description="Helical" evidence="1">
    <location>
        <begin position="343"/>
        <end position="363"/>
    </location>
</feature>
<keyword evidence="3" id="KW-1185">Reference proteome</keyword>
<feature type="transmembrane region" description="Helical" evidence="1">
    <location>
        <begin position="185"/>
        <end position="206"/>
    </location>
</feature>
<feature type="transmembrane region" description="Helical" evidence="1">
    <location>
        <begin position="293"/>
        <end position="312"/>
    </location>
</feature>
<feature type="transmembrane region" description="Helical" evidence="1">
    <location>
        <begin position="399"/>
        <end position="417"/>
    </location>
</feature>
<accession>A0A810N4V5</accession>
<keyword evidence="1" id="KW-0812">Transmembrane</keyword>
<reference evidence="2" key="1">
    <citation type="submission" date="2020-08" db="EMBL/GenBank/DDBJ databases">
        <title>Whole genome shotgun sequence of Polymorphospora rubra NBRC 101157.</title>
        <authorList>
            <person name="Komaki H."/>
            <person name="Tamura T."/>
        </authorList>
    </citation>
    <scope>NUCLEOTIDE SEQUENCE</scope>
    <source>
        <strain evidence="2">NBRC 101157</strain>
    </source>
</reference>
<dbReference type="RefSeq" id="WP_212816576.1">
    <property type="nucleotide sequence ID" value="NZ_AP023359.1"/>
</dbReference>
<gene>
    <name evidence="2" type="ORF">Prubr_42400</name>
</gene>
<protein>
    <submittedName>
        <fullName evidence="2">Uncharacterized protein</fullName>
    </submittedName>
</protein>
<proteinExistence type="predicted"/>
<organism evidence="2 3">
    <name type="scientific">Polymorphospora rubra</name>
    <dbReference type="NCBI Taxonomy" id="338584"/>
    <lineage>
        <taxon>Bacteria</taxon>
        <taxon>Bacillati</taxon>
        <taxon>Actinomycetota</taxon>
        <taxon>Actinomycetes</taxon>
        <taxon>Micromonosporales</taxon>
        <taxon>Micromonosporaceae</taxon>
        <taxon>Polymorphospora</taxon>
    </lineage>
</organism>
<dbReference type="EMBL" id="AP023359">
    <property type="protein sequence ID" value="BCJ67219.1"/>
    <property type="molecule type" value="Genomic_DNA"/>
</dbReference>
<feature type="transmembrane region" description="Helical" evidence="1">
    <location>
        <begin position="162"/>
        <end position="179"/>
    </location>
</feature>
<feature type="transmembrane region" description="Helical" evidence="1">
    <location>
        <begin position="84"/>
        <end position="109"/>
    </location>
</feature>
<feature type="transmembrane region" description="Helical" evidence="1">
    <location>
        <begin position="375"/>
        <end position="393"/>
    </location>
</feature>
<evidence type="ECO:0000313" key="3">
    <source>
        <dbReference type="Proteomes" id="UP000680866"/>
    </source>
</evidence>
<feature type="transmembrane region" description="Helical" evidence="1">
    <location>
        <begin position="227"/>
        <end position="249"/>
    </location>
</feature>
<feature type="transmembrane region" description="Helical" evidence="1">
    <location>
        <begin position="129"/>
        <end position="150"/>
    </location>
</feature>
<dbReference type="AlphaFoldDB" id="A0A810N4V5"/>
<keyword evidence="1" id="KW-1133">Transmembrane helix</keyword>
<keyword evidence="1" id="KW-0472">Membrane</keyword>